<dbReference type="Proteomes" id="UP001416858">
    <property type="component" value="Unassembled WGS sequence"/>
</dbReference>
<gene>
    <name evidence="1" type="ORF">Rcae01_04044</name>
</gene>
<proteinExistence type="predicted"/>
<protein>
    <submittedName>
        <fullName evidence="1">Uncharacterized protein</fullName>
    </submittedName>
</protein>
<accession>A0ABP9VTU8</accession>
<reference evidence="1 2" key="1">
    <citation type="submission" date="2024-02" db="EMBL/GenBank/DDBJ databases">
        <title>Rhodopirellula caenicola NBRC 110016.</title>
        <authorList>
            <person name="Ichikawa N."/>
            <person name="Katano-Makiyama Y."/>
            <person name="Hidaka K."/>
        </authorList>
    </citation>
    <scope>NUCLEOTIDE SEQUENCE [LARGE SCALE GENOMIC DNA]</scope>
    <source>
        <strain evidence="1 2">NBRC 110016</strain>
    </source>
</reference>
<evidence type="ECO:0000313" key="2">
    <source>
        <dbReference type="Proteomes" id="UP001416858"/>
    </source>
</evidence>
<comment type="caution">
    <text evidence="1">The sequence shown here is derived from an EMBL/GenBank/DDBJ whole genome shotgun (WGS) entry which is preliminary data.</text>
</comment>
<keyword evidence="2" id="KW-1185">Reference proteome</keyword>
<dbReference type="EMBL" id="BAABRO010000010">
    <property type="protein sequence ID" value="GAA5508577.1"/>
    <property type="molecule type" value="Genomic_DNA"/>
</dbReference>
<name>A0ABP9VTU8_9BACT</name>
<evidence type="ECO:0000313" key="1">
    <source>
        <dbReference type="EMBL" id="GAA5508577.1"/>
    </source>
</evidence>
<sequence length="103" mass="11783">MKSRFKRVGDSTWKGDSTLLRTVDIKKEQRTDPSETAVLRVDVVQRRDHKSPSAAPTTLVRPWIAVGRNLGRQDPRFYSTTIKAWMMPMIQNPTIVSTKLSQN</sequence>
<organism evidence="1 2">
    <name type="scientific">Novipirellula caenicola</name>
    <dbReference type="NCBI Taxonomy" id="1536901"/>
    <lineage>
        <taxon>Bacteria</taxon>
        <taxon>Pseudomonadati</taxon>
        <taxon>Planctomycetota</taxon>
        <taxon>Planctomycetia</taxon>
        <taxon>Pirellulales</taxon>
        <taxon>Pirellulaceae</taxon>
        <taxon>Novipirellula</taxon>
    </lineage>
</organism>